<feature type="transmembrane region" description="Helical" evidence="5">
    <location>
        <begin position="80"/>
        <end position="97"/>
    </location>
</feature>
<gene>
    <name evidence="6" type="ORF">ZIOFF_020788</name>
</gene>
<sequence>MAPILFLIVAFSCTVGAIALSMLHIYRHLLNYMEPTFQRYIIRIIFMVPVYALMSFSSLIRTERSICFSTMREIYESWAISNFLLLCLAWVGGRVAVVEFNGQSLKPSWYLMTCCFLAIPLDGWKFQCGPSLSLHHNYALALVYVACKDLLRPFNPVPKFIIVQSVVFLTYWQGVLVFLAAKSNLIKDAEEAANLNKTSLCVEMLAVSVKNRCAYRPGDGRCEKEQTDMCRKSR</sequence>
<feature type="transmembrane region" description="Helical" evidence="5">
    <location>
        <begin position="6"/>
        <end position="28"/>
    </location>
</feature>
<reference evidence="6 7" key="1">
    <citation type="submission" date="2020-08" db="EMBL/GenBank/DDBJ databases">
        <title>Plant Genome Project.</title>
        <authorList>
            <person name="Zhang R.-G."/>
        </authorList>
    </citation>
    <scope>NUCLEOTIDE SEQUENCE [LARGE SCALE GENOMIC DNA]</scope>
    <source>
        <tissue evidence="6">Rhizome</tissue>
    </source>
</reference>
<feature type="transmembrane region" description="Helical" evidence="5">
    <location>
        <begin position="40"/>
        <end position="60"/>
    </location>
</feature>
<organism evidence="6 7">
    <name type="scientific">Zingiber officinale</name>
    <name type="common">Ginger</name>
    <name type="synonym">Amomum zingiber</name>
    <dbReference type="NCBI Taxonomy" id="94328"/>
    <lineage>
        <taxon>Eukaryota</taxon>
        <taxon>Viridiplantae</taxon>
        <taxon>Streptophyta</taxon>
        <taxon>Embryophyta</taxon>
        <taxon>Tracheophyta</taxon>
        <taxon>Spermatophyta</taxon>
        <taxon>Magnoliopsida</taxon>
        <taxon>Liliopsida</taxon>
        <taxon>Zingiberales</taxon>
        <taxon>Zingiberaceae</taxon>
        <taxon>Zingiber</taxon>
    </lineage>
</organism>
<evidence type="ECO:0000256" key="2">
    <source>
        <dbReference type="ARBA" id="ARBA00022692"/>
    </source>
</evidence>
<dbReference type="Pfam" id="PF03619">
    <property type="entry name" value="Solute_trans_a"/>
    <property type="match status" value="2"/>
</dbReference>
<comment type="subcellular location">
    <subcellularLocation>
        <location evidence="1">Membrane</location>
        <topology evidence="1">Multi-pass membrane protein</topology>
    </subcellularLocation>
</comment>
<proteinExistence type="predicted"/>
<dbReference type="InterPro" id="IPR005178">
    <property type="entry name" value="Ostalpha/TMEM184C"/>
</dbReference>
<dbReference type="SMART" id="SM01417">
    <property type="entry name" value="Solute_trans_a"/>
    <property type="match status" value="1"/>
</dbReference>
<keyword evidence="2 5" id="KW-0812">Transmembrane</keyword>
<dbReference type="GO" id="GO:0016020">
    <property type="term" value="C:membrane"/>
    <property type="evidence" value="ECO:0007669"/>
    <property type="project" value="UniProtKB-SubCell"/>
</dbReference>
<dbReference type="EMBL" id="JACMSC010000006">
    <property type="protein sequence ID" value="KAG6517402.1"/>
    <property type="molecule type" value="Genomic_DNA"/>
</dbReference>
<accession>A0A8J5H8K9</accession>
<dbReference type="Proteomes" id="UP000734854">
    <property type="component" value="Unassembled WGS sequence"/>
</dbReference>
<name>A0A8J5H8K9_ZINOF</name>
<evidence type="ECO:0000313" key="7">
    <source>
        <dbReference type="Proteomes" id="UP000734854"/>
    </source>
</evidence>
<evidence type="ECO:0000313" key="6">
    <source>
        <dbReference type="EMBL" id="KAG6517402.1"/>
    </source>
</evidence>
<dbReference type="PANTHER" id="PTHR23423">
    <property type="entry name" value="ORGANIC SOLUTE TRANSPORTER-RELATED"/>
    <property type="match status" value="1"/>
</dbReference>
<dbReference type="AlphaFoldDB" id="A0A8J5H8K9"/>
<comment type="caution">
    <text evidence="6">The sequence shown here is derived from an EMBL/GenBank/DDBJ whole genome shotgun (WGS) entry which is preliminary data.</text>
</comment>
<evidence type="ECO:0000256" key="3">
    <source>
        <dbReference type="ARBA" id="ARBA00022989"/>
    </source>
</evidence>
<keyword evidence="4 5" id="KW-0472">Membrane</keyword>
<evidence type="ECO:0000256" key="1">
    <source>
        <dbReference type="ARBA" id="ARBA00004141"/>
    </source>
</evidence>
<feature type="transmembrane region" description="Helical" evidence="5">
    <location>
        <begin position="160"/>
        <end position="181"/>
    </location>
</feature>
<keyword evidence="7" id="KW-1185">Reference proteome</keyword>
<protein>
    <submittedName>
        <fullName evidence="6">Uncharacterized protein</fullName>
    </submittedName>
</protein>
<keyword evidence="3 5" id="KW-1133">Transmembrane helix</keyword>
<evidence type="ECO:0000256" key="5">
    <source>
        <dbReference type="SAM" id="Phobius"/>
    </source>
</evidence>
<evidence type="ECO:0000256" key="4">
    <source>
        <dbReference type="ARBA" id="ARBA00023136"/>
    </source>
</evidence>